<reference evidence="1 2" key="1">
    <citation type="submission" date="2018-10" db="EMBL/GenBank/DDBJ databases">
        <title>Escaping from acidified nitrite in gastric host defense: Transcriptomic basis for resistance to free nitrous acid in Enterococcus faecalis.</title>
        <authorList>
            <person name="Yu Z."/>
            <person name="Shi D."/>
            <person name="Liu W."/>
            <person name="Meng F."/>
        </authorList>
    </citation>
    <scope>NUCLEOTIDE SEQUENCE [LARGE SCALE GENOMIC DNA]</scope>
    <source>
        <strain evidence="1 2">JE1</strain>
    </source>
</reference>
<protein>
    <submittedName>
        <fullName evidence="1">Uncharacterized protein</fullName>
    </submittedName>
</protein>
<dbReference type="RefSeq" id="WP_002330136.1">
    <property type="nucleotide sequence ID" value="NZ_CAKMCQ010000007.1"/>
</dbReference>
<gene>
    <name evidence="1" type="ORF">D9Z05_10140</name>
</gene>
<dbReference type="InterPro" id="IPR035387">
    <property type="entry name" value="DUF5406"/>
</dbReference>
<evidence type="ECO:0000313" key="2">
    <source>
        <dbReference type="Proteomes" id="UP000275747"/>
    </source>
</evidence>
<dbReference type="Proteomes" id="UP000275747">
    <property type="component" value="Chromosome"/>
</dbReference>
<dbReference type="Pfam" id="PF17400">
    <property type="entry name" value="DUF5406"/>
    <property type="match status" value="1"/>
</dbReference>
<dbReference type="EMBL" id="CP033041">
    <property type="protein sequence ID" value="AYM73583.1"/>
    <property type="molecule type" value="Genomic_DNA"/>
</dbReference>
<accession>A0AAI8LMG6</accession>
<organism evidence="1 2">
    <name type="scientific">Enterococcus faecium</name>
    <name type="common">Streptococcus faecium</name>
    <dbReference type="NCBI Taxonomy" id="1352"/>
    <lineage>
        <taxon>Bacteria</taxon>
        <taxon>Bacillati</taxon>
        <taxon>Bacillota</taxon>
        <taxon>Bacilli</taxon>
        <taxon>Lactobacillales</taxon>
        <taxon>Enterococcaceae</taxon>
        <taxon>Enterococcus</taxon>
    </lineage>
</organism>
<name>A0AAI8LMG6_ENTFC</name>
<dbReference type="AlphaFoldDB" id="A0AAI8LMG6"/>
<sequence>MKNYDPNIRRGTHTIKVSFQQWDYKGFITFSRGGNCKGLDVLALDEDDLYDQTLTDNPIGFGLLSADDEGNEWFKMTLKNDKDDVLEVEDEWSYLASYIVGIEIIDFIEEEQSEYISIEWGEAE</sequence>
<evidence type="ECO:0000313" key="1">
    <source>
        <dbReference type="EMBL" id="AYM73583.1"/>
    </source>
</evidence>
<proteinExistence type="predicted"/>